<keyword evidence="3" id="KW-1185">Reference proteome</keyword>
<feature type="domain" description="Carrier" evidence="1">
    <location>
        <begin position="67"/>
        <end position="115"/>
    </location>
</feature>
<gene>
    <name evidence="2" type="ORF">CC86DRAFT_407446</name>
</gene>
<dbReference type="OrthoDB" id="329835at2759"/>
<dbReference type="Gene3D" id="1.10.1200.10">
    <property type="entry name" value="ACP-like"/>
    <property type="match status" value="1"/>
</dbReference>
<dbReference type="Pfam" id="PF23297">
    <property type="entry name" value="ACP_SdgA_C"/>
    <property type="match status" value="1"/>
</dbReference>
<evidence type="ECO:0000259" key="1">
    <source>
        <dbReference type="Pfam" id="PF23297"/>
    </source>
</evidence>
<protein>
    <recommendedName>
        <fullName evidence="1">Carrier domain-containing protein</fullName>
    </recommendedName>
</protein>
<dbReference type="EMBL" id="MU006228">
    <property type="protein sequence ID" value="KAF2825223.1"/>
    <property type="molecule type" value="Genomic_DNA"/>
</dbReference>
<proteinExistence type="predicted"/>
<reference evidence="2" key="1">
    <citation type="journal article" date="2020" name="Stud. Mycol.">
        <title>101 Dothideomycetes genomes: a test case for predicting lifestyles and emergence of pathogens.</title>
        <authorList>
            <person name="Haridas S."/>
            <person name="Albert R."/>
            <person name="Binder M."/>
            <person name="Bloem J."/>
            <person name="Labutti K."/>
            <person name="Salamov A."/>
            <person name="Andreopoulos B."/>
            <person name="Baker S."/>
            <person name="Barry K."/>
            <person name="Bills G."/>
            <person name="Bluhm B."/>
            <person name="Cannon C."/>
            <person name="Castanera R."/>
            <person name="Culley D."/>
            <person name="Daum C."/>
            <person name="Ezra D."/>
            <person name="Gonzalez J."/>
            <person name="Henrissat B."/>
            <person name="Kuo A."/>
            <person name="Liang C."/>
            <person name="Lipzen A."/>
            <person name="Lutzoni F."/>
            <person name="Magnuson J."/>
            <person name="Mondo S."/>
            <person name="Nolan M."/>
            <person name="Ohm R."/>
            <person name="Pangilinan J."/>
            <person name="Park H.-J."/>
            <person name="Ramirez L."/>
            <person name="Alfaro M."/>
            <person name="Sun H."/>
            <person name="Tritt A."/>
            <person name="Yoshinaga Y."/>
            <person name="Zwiers L.-H."/>
            <person name="Turgeon B."/>
            <person name="Goodwin S."/>
            <person name="Spatafora J."/>
            <person name="Crous P."/>
            <person name="Grigoriev I."/>
        </authorList>
    </citation>
    <scope>NUCLEOTIDE SEQUENCE</scope>
    <source>
        <strain evidence="2">CBS 113818</strain>
    </source>
</reference>
<accession>A0A6A6ZWI6</accession>
<dbReference type="Proteomes" id="UP000799424">
    <property type="component" value="Unassembled WGS sequence"/>
</dbReference>
<evidence type="ECO:0000313" key="3">
    <source>
        <dbReference type="Proteomes" id="UP000799424"/>
    </source>
</evidence>
<sequence>MGHVVTGLDCALDPAQLVEENAFFARDAVLSHLEYWRPHLHTAKASTASVATPASLSLAIQISTSTTQEQIHAVSQTALIKKLSRSLMMDASEIDAAQALSIHGMDSLVAVEMKN</sequence>
<dbReference type="InterPro" id="IPR036736">
    <property type="entry name" value="ACP-like_sf"/>
</dbReference>
<dbReference type="InterPro" id="IPR009081">
    <property type="entry name" value="PP-bd_ACP"/>
</dbReference>
<name>A0A6A6ZWI6_9PLEO</name>
<evidence type="ECO:0000313" key="2">
    <source>
        <dbReference type="EMBL" id="KAF2825223.1"/>
    </source>
</evidence>
<organism evidence="2 3">
    <name type="scientific">Ophiobolus disseminans</name>
    <dbReference type="NCBI Taxonomy" id="1469910"/>
    <lineage>
        <taxon>Eukaryota</taxon>
        <taxon>Fungi</taxon>
        <taxon>Dikarya</taxon>
        <taxon>Ascomycota</taxon>
        <taxon>Pezizomycotina</taxon>
        <taxon>Dothideomycetes</taxon>
        <taxon>Pleosporomycetidae</taxon>
        <taxon>Pleosporales</taxon>
        <taxon>Pleosporineae</taxon>
        <taxon>Phaeosphaeriaceae</taxon>
        <taxon>Ophiobolus</taxon>
    </lineage>
</organism>
<dbReference type="AlphaFoldDB" id="A0A6A6ZWI6"/>